<feature type="domain" description="Novel toxin 15" evidence="2">
    <location>
        <begin position="251"/>
        <end position="395"/>
    </location>
</feature>
<organism evidence="3 4">
    <name type="scientific">Enterovibrio norvegicus</name>
    <dbReference type="NCBI Taxonomy" id="188144"/>
    <lineage>
        <taxon>Bacteria</taxon>
        <taxon>Pseudomonadati</taxon>
        <taxon>Pseudomonadota</taxon>
        <taxon>Gammaproteobacteria</taxon>
        <taxon>Vibrionales</taxon>
        <taxon>Vibrionaceae</taxon>
        <taxon>Enterovibrio</taxon>
    </lineage>
</organism>
<gene>
    <name evidence="3" type="ORF">BCT23_04150</name>
</gene>
<dbReference type="EMBL" id="MDAL01000027">
    <property type="protein sequence ID" value="PMN90685.1"/>
    <property type="molecule type" value="Genomic_DNA"/>
</dbReference>
<feature type="compositionally biased region" description="Polar residues" evidence="1">
    <location>
        <begin position="357"/>
        <end position="371"/>
    </location>
</feature>
<accession>A0A2N7L8X8</accession>
<evidence type="ECO:0000313" key="4">
    <source>
        <dbReference type="Proteomes" id="UP000235387"/>
    </source>
</evidence>
<dbReference type="InterPro" id="IPR028949">
    <property type="entry name" value="Ntox15"/>
</dbReference>
<proteinExistence type="predicted"/>
<feature type="region of interest" description="Disordered" evidence="1">
    <location>
        <begin position="353"/>
        <end position="375"/>
    </location>
</feature>
<name>A0A2N7L8X8_9GAMM</name>
<sequence>MYVARHYSELYVEDLPKVVTPFFAVSIVKQGFLFSHDMPLGINQYYNVFGHTDAERARLLRKVEEGEVVLLDHSGTGFTYNGNTLSHSPFSQRMAKVAASGRTKPKFGGVSKPKEELSFLSLAESAPDHSGPKREIPGPTMEEINADATLQGLKPVNFDPVSMAVEGVEDMINAGKAFIDNPSLSGAAAMGMAAIPGRYAEKIAEELPLKKLDGAMSKTLRTMKRFKVPCFKPGSKLKKSFKGRERELESHFARQLKHQENGLNDLTVGEYIENRTRYKEMKRAGTGMAQEDFREDFSNDLEESLSNSYQKRMSPFEAEKKATSRTKEIMDNLAALHDPDMIAGGTDNVSRMGDKGINSSLGAQWRSQSRLAQMDEQAQKALETLGPDAKMNVSLERCPLHGKK</sequence>
<comment type="caution">
    <text evidence="3">The sequence shown here is derived from an EMBL/GenBank/DDBJ whole genome shotgun (WGS) entry which is preliminary data.</text>
</comment>
<dbReference type="Pfam" id="PF15604">
    <property type="entry name" value="Ntox15"/>
    <property type="match status" value="1"/>
</dbReference>
<evidence type="ECO:0000313" key="3">
    <source>
        <dbReference type="EMBL" id="PMN90685.1"/>
    </source>
</evidence>
<dbReference type="RefSeq" id="WP_199181429.1">
    <property type="nucleotide sequence ID" value="NZ_MDAL01000027.1"/>
</dbReference>
<protein>
    <recommendedName>
        <fullName evidence="2">Novel toxin 15 domain-containing protein</fullName>
    </recommendedName>
</protein>
<evidence type="ECO:0000259" key="2">
    <source>
        <dbReference type="Pfam" id="PF15604"/>
    </source>
</evidence>
<dbReference type="Proteomes" id="UP000235387">
    <property type="component" value="Unassembled WGS sequence"/>
</dbReference>
<reference evidence="4" key="1">
    <citation type="submission" date="2016-07" db="EMBL/GenBank/DDBJ databases">
        <title>Nontailed viruses are major unrecognized killers of bacteria in the ocean.</title>
        <authorList>
            <person name="Kauffman K."/>
            <person name="Hussain F."/>
            <person name="Yang J."/>
            <person name="Arevalo P."/>
            <person name="Brown J."/>
            <person name="Cutler M."/>
            <person name="Kelly L."/>
            <person name="Polz M.F."/>
        </authorList>
    </citation>
    <scope>NUCLEOTIDE SEQUENCE [LARGE SCALE GENOMIC DNA]</scope>
    <source>
        <strain evidence="4">10N.261.45.A10</strain>
    </source>
</reference>
<evidence type="ECO:0000256" key="1">
    <source>
        <dbReference type="SAM" id="MobiDB-lite"/>
    </source>
</evidence>
<dbReference type="AlphaFoldDB" id="A0A2N7L8X8"/>